<accession>A0A0B6ZKR5</accession>
<organism evidence="1">
    <name type="scientific">Arion vulgaris</name>
    <dbReference type="NCBI Taxonomy" id="1028688"/>
    <lineage>
        <taxon>Eukaryota</taxon>
        <taxon>Metazoa</taxon>
        <taxon>Spiralia</taxon>
        <taxon>Lophotrochozoa</taxon>
        <taxon>Mollusca</taxon>
        <taxon>Gastropoda</taxon>
        <taxon>Heterobranchia</taxon>
        <taxon>Euthyneura</taxon>
        <taxon>Panpulmonata</taxon>
        <taxon>Eupulmonata</taxon>
        <taxon>Stylommatophora</taxon>
        <taxon>Helicina</taxon>
        <taxon>Arionoidea</taxon>
        <taxon>Arionidae</taxon>
        <taxon>Arion</taxon>
    </lineage>
</organism>
<proteinExistence type="predicted"/>
<sequence>MVVRAVVKNGVVVVSFLHVSVTTHTPAGNSLVVALNSLAGLCDDDTQKQVVSSVRLVQPVQQMVRYSIVHQVAVTP</sequence>
<dbReference type="EMBL" id="HACG01022374">
    <property type="protein sequence ID" value="CEK69239.1"/>
    <property type="molecule type" value="Transcribed_RNA"/>
</dbReference>
<name>A0A0B6ZKR5_9EUPU</name>
<evidence type="ECO:0000313" key="1">
    <source>
        <dbReference type="EMBL" id="CEK69239.1"/>
    </source>
</evidence>
<protein>
    <submittedName>
        <fullName evidence="1">Uncharacterized protein</fullName>
    </submittedName>
</protein>
<dbReference type="AlphaFoldDB" id="A0A0B6ZKR5"/>
<gene>
    <name evidence="1" type="primary">ORF69467</name>
</gene>
<reference evidence="1" key="1">
    <citation type="submission" date="2014-12" db="EMBL/GenBank/DDBJ databases">
        <title>Insight into the proteome of Arion vulgaris.</title>
        <authorList>
            <person name="Aradska J."/>
            <person name="Bulat T."/>
            <person name="Smidak R."/>
            <person name="Sarate P."/>
            <person name="Gangsoo J."/>
            <person name="Sialana F."/>
            <person name="Bilban M."/>
            <person name="Lubec G."/>
        </authorList>
    </citation>
    <scope>NUCLEOTIDE SEQUENCE</scope>
    <source>
        <tissue evidence="1">Skin</tissue>
    </source>
</reference>